<evidence type="ECO:0000256" key="3">
    <source>
        <dbReference type="ARBA" id="ARBA00023002"/>
    </source>
</evidence>
<dbReference type="SUPFAM" id="SSF51430">
    <property type="entry name" value="NAD(P)-linked oxidoreductase"/>
    <property type="match status" value="1"/>
</dbReference>
<protein>
    <submittedName>
        <fullName evidence="5">Aldo/keto reductase</fullName>
    </submittedName>
</protein>
<dbReference type="InterPro" id="IPR020471">
    <property type="entry name" value="AKR"/>
</dbReference>
<evidence type="ECO:0000313" key="6">
    <source>
        <dbReference type="Proteomes" id="UP000623467"/>
    </source>
</evidence>
<dbReference type="Pfam" id="PF00248">
    <property type="entry name" value="Aldo_ket_red"/>
    <property type="match status" value="1"/>
</dbReference>
<dbReference type="AlphaFoldDB" id="A0A8H6X8M3"/>
<evidence type="ECO:0000256" key="2">
    <source>
        <dbReference type="ARBA" id="ARBA00022857"/>
    </source>
</evidence>
<evidence type="ECO:0000256" key="1">
    <source>
        <dbReference type="ARBA" id="ARBA00007905"/>
    </source>
</evidence>
<dbReference type="GO" id="GO:0016616">
    <property type="term" value="F:oxidoreductase activity, acting on the CH-OH group of donors, NAD or NADP as acceptor"/>
    <property type="evidence" value="ECO:0007669"/>
    <property type="project" value="UniProtKB-ARBA"/>
</dbReference>
<dbReference type="PRINTS" id="PR00069">
    <property type="entry name" value="ALDKETRDTASE"/>
</dbReference>
<dbReference type="EMBL" id="JACAZH010000037">
    <property type="protein sequence ID" value="KAF7336467.1"/>
    <property type="molecule type" value="Genomic_DNA"/>
</dbReference>
<keyword evidence="2" id="KW-0521">NADP</keyword>
<keyword evidence="6" id="KW-1185">Reference proteome</keyword>
<comment type="caution">
    <text evidence="5">The sequence shown here is derived from an EMBL/GenBank/DDBJ whole genome shotgun (WGS) entry which is preliminary data.</text>
</comment>
<feature type="domain" description="NADP-dependent oxidoreductase" evidence="4">
    <location>
        <begin position="119"/>
        <end position="278"/>
    </location>
</feature>
<dbReference type="PANTHER" id="PTHR43827:SF3">
    <property type="entry name" value="NADP-DEPENDENT OXIDOREDUCTASE DOMAIN-CONTAINING PROTEIN"/>
    <property type="match status" value="1"/>
</dbReference>
<gene>
    <name evidence="5" type="ORF">MSAN_02300900</name>
</gene>
<dbReference type="InterPro" id="IPR036812">
    <property type="entry name" value="NAD(P)_OxRdtase_dom_sf"/>
</dbReference>
<organism evidence="5 6">
    <name type="scientific">Mycena sanguinolenta</name>
    <dbReference type="NCBI Taxonomy" id="230812"/>
    <lineage>
        <taxon>Eukaryota</taxon>
        <taxon>Fungi</taxon>
        <taxon>Dikarya</taxon>
        <taxon>Basidiomycota</taxon>
        <taxon>Agaricomycotina</taxon>
        <taxon>Agaricomycetes</taxon>
        <taxon>Agaricomycetidae</taxon>
        <taxon>Agaricales</taxon>
        <taxon>Marasmiineae</taxon>
        <taxon>Mycenaceae</taxon>
        <taxon>Mycena</taxon>
    </lineage>
</organism>
<dbReference type="PANTHER" id="PTHR43827">
    <property type="entry name" value="2,5-DIKETO-D-GLUCONIC ACID REDUCTASE"/>
    <property type="match status" value="1"/>
</dbReference>
<dbReference type="InterPro" id="IPR023210">
    <property type="entry name" value="NADP_OxRdtase_dom"/>
</dbReference>
<evidence type="ECO:0000313" key="5">
    <source>
        <dbReference type="EMBL" id="KAF7336467.1"/>
    </source>
</evidence>
<reference evidence="5" key="1">
    <citation type="submission" date="2020-05" db="EMBL/GenBank/DDBJ databases">
        <title>Mycena genomes resolve the evolution of fungal bioluminescence.</title>
        <authorList>
            <person name="Tsai I.J."/>
        </authorList>
    </citation>
    <scope>NUCLEOTIDE SEQUENCE</scope>
    <source>
        <strain evidence="5">160909Yilan</strain>
    </source>
</reference>
<dbReference type="Gene3D" id="3.20.20.100">
    <property type="entry name" value="NADP-dependent oxidoreductase domain"/>
    <property type="match status" value="1"/>
</dbReference>
<name>A0A8H6X8M3_9AGAR</name>
<proteinExistence type="inferred from homology"/>
<comment type="similarity">
    <text evidence="1">Belongs to the aldo/keto reductase family.</text>
</comment>
<dbReference type="OrthoDB" id="2999821at2759"/>
<accession>A0A8H6X8M3</accession>
<evidence type="ECO:0000259" key="4">
    <source>
        <dbReference type="Pfam" id="PF00248"/>
    </source>
</evidence>
<dbReference type="Proteomes" id="UP000623467">
    <property type="component" value="Unassembled WGS sequence"/>
</dbReference>
<keyword evidence="3" id="KW-0560">Oxidoreductase</keyword>
<sequence length="336" mass="36589">MSYPALNDGNPRPGHASMTSLSSELTMTLTSPDATASHGAERCVGYMLPGPDSIAFAVGNIGSASDIQKRLLQVLNAGVRHLIIPVNFASLSQISAALTASSIPRSDLFLTFFFQAPATGDTEKALKEALDQLRFARYADLYLLRETRSKTANASRWVQMEKLKIKGQLVRSIGIFNFTLNQILALLPTATIIPAVNQILLSPYTTKRFEKTIKACKKLQIAVTASLTDTVHLSLSYTYTPHGLDKVLERIAKQHSTTPTRILVAWLQSQGLSPVITWKEKEKFSTSKTETSFQIQRVDPTPVDIALIDIVGEGPEHLHDHGHGKGVAEAVGDAVS</sequence>